<evidence type="ECO:0000256" key="3">
    <source>
        <dbReference type="ARBA" id="ARBA00022722"/>
    </source>
</evidence>
<evidence type="ECO:0000256" key="1">
    <source>
        <dbReference type="ARBA" id="ARBA00022553"/>
    </source>
</evidence>
<dbReference type="PANTHER" id="PTHR34139:SF1">
    <property type="entry name" value="RNASE MJ1380-RELATED"/>
    <property type="match status" value="1"/>
</dbReference>
<keyword evidence="3" id="KW-0540">Nuclease</keyword>
<reference evidence="7 8" key="1">
    <citation type="submission" date="2017-07" db="EMBL/GenBank/DDBJ databases">
        <title>Bifidobacterium novel species.</title>
        <authorList>
            <person name="Lugli G.A."/>
            <person name="Milani C."/>
            <person name="Duranti S."/>
            <person name="Mangifesta M."/>
        </authorList>
    </citation>
    <scope>NUCLEOTIDE SEQUENCE [LARGE SCALE GENOMIC DNA]</scope>
    <source>
        <strain evidence="7 8">45</strain>
    </source>
</reference>
<dbReference type="EMBL" id="NMWV01000016">
    <property type="protein sequence ID" value="PLS24667.1"/>
    <property type="molecule type" value="Genomic_DNA"/>
</dbReference>
<name>A0A2N5IRT4_9BIFI</name>
<accession>A0A2N5IRT4</accession>
<keyword evidence="5" id="KW-0378">Hydrolase</keyword>
<gene>
    <name evidence="7" type="ORF">Tam1G_1255</name>
</gene>
<dbReference type="InterPro" id="IPR037038">
    <property type="entry name" value="HepT-like_sf"/>
</dbReference>
<protein>
    <submittedName>
        <fullName evidence="7">Antitoxin</fullName>
    </submittedName>
</protein>
<comment type="caution">
    <text evidence="7">The sequence shown here is derived from an EMBL/GenBank/DDBJ whole genome shotgun (WGS) entry which is preliminary data.</text>
</comment>
<evidence type="ECO:0000256" key="4">
    <source>
        <dbReference type="ARBA" id="ARBA00022741"/>
    </source>
</evidence>
<sequence length="131" mass="14950">MIRAQERDALLLDELIEHLEYAYEDVSAFSEGEALALSRKDRNSAAKEIEQAQECAAHLSDSLLESVNDVPWKELRGLRNVIVHEYGEVDWDVLYDTVIIDFPPVIDALKAYRENIERHDASQHRSEGGAR</sequence>
<comment type="similarity">
    <text evidence="6">Belongs to the HepT RNase toxin family.</text>
</comment>
<dbReference type="RefSeq" id="WP_101625890.1">
    <property type="nucleotide sequence ID" value="NZ_NMWV01000016.1"/>
</dbReference>
<dbReference type="GO" id="GO:0000166">
    <property type="term" value="F:nucleotide binding"/>
    <property type="evidence" value="ECO:0007669"/>
    <property type="project" value="UniProtKB-KW"/>
</dbReference>
<keyword evidence="4" id="KW-0547">Nucleotide-binding</keyword>
<dbReference type="GO" id="GO:0004540">
    <property type="term" value="F:RNA nuclease activity"/>
    <property type="evidence" value="ECO:0007669"/>
    <property type="project" value="InterPro"/>
</dbReference>
<keyword evidence="2" id="KW-1277">Toxin-antitoxin system</keyword>
<dbReference type="GO" id="GO:0016787">
    <property type="term" value="F:hydrolase activity"/>
    <property type="evidence" value="ECO:0007669"/>
    <property type="project" value="UniProtKB-KW"/>
</dbReference>
<evidence type="ECO:0000256" key="2">
    <source>
        <dbReference type="ARBA" id="ARBA00022649"/>
    </source>
</evidence>
<dbReference type="InterPro" id="IPR008201">
    <property type="entry name" value="HepT-like"/>
</dbReference>
<organism evidence="7 8">
    <name type="scientific">Bifidobacterium imperatoris</name>
    <dbReference type="NCBI Taxonomy" id="2020965"/>
    <lineage>
        <taxon>Bacteria</taxon>
        <taxon>Bacillati</taxon>
        <taxon>Actinomycetota</taxon>
        <taxon>Actinomycetes</taxon>
        <taxon>Bifidobacteriales</taxon>
        <taxon>Bifidobacteriaceae</taxon>
        <taxon>Bifidobacterium</taxon>
    </lineage>
</organism>
<dbReference type="PANTHER" id="PTHR34139">
    <property type="entry name" value="UPF0331 PROTEIN MJ0127"/>
    <property type="match status" value="1"/>
</dbReference>
<dbReference type="Gene3D" id="1.20.120.580">
    <property type="entry name" value="bsu32300-like"/>
    <property type="match status" value="1"/>
</dbReference>
<proteinExistence type="inferred from homology"/>
<evidence type="ECO:0000313" key="8">
    <source>
        <dbReference type="Proteomes" id="UP000234855"/>
    </source>
</evidence>
<dbReference type="GO" id="GO:0110001">
    <property type="term" value="C:toxin-antitoxin complex"/>
    <property type="evidence" value="ECO:0007669"/>
    <property type="project" value="InterPro"/>
</dbReference>
<dbReference type="InterPro" id="IPR051813">
    <property type="entry name" value="HepT_RNase_toxin"/>
</dbReference>
<dbReference type="AlphaFoldDB" id="A0A2N5IRT4"/>
<evidence type="ECO:0000256" key="5">
    <source>
        <dbReference type="ARBA" id="ARBA00022801"/>
    </source>
</evidence>
<dbReference type="Proteomes" id="UP000234855">
    <property type="component" value="Unassembled WGS sequence"/>
</dbReference>
<dbReference type="Pfam" id="PF01934">
    <property type="entry name" value="HepT-like"/>
    <property type="match status" value="1"/>
</dbReference>
<keyword evidence="1" id="KW-0597">Phosphoprotein</keyword>
<evidence type="ECO:0000256" key="6">
    <source>
        <dbReference type="ARBA" id="ARBA00024207"/>
    </source>
</evidence>
<evidence type="ECO:0000313" key="7">
    <source>
        <dbReference type="EMBL" id="PLS24667.1"/>
    </source>
</evidence>